<keyword evidence="4" id="KW-0560">Oxidoreductase</keyword>
<evidence type="ECO:0000256" key="4">
    <source>
        <dbReference type="ARBA" id="ARBA00023002"/>
    </source>
</evidence>
<comment type="caution">
    <text evidence="6">The sequence shown here is derived from an EMBL/GenBank/DDBJ whole genome shotgun (WGS) entry which is preliminary data.</text>
</comment>
<evidence type="ECO:0000259" key="5">
    <source>
        <dbReference type="Pfam" id="PF00890"/>
    </source>
</evidence>
<dbReference type="RefSeq" id="XP_064704725.1">
    <property type="nucleotide sequence ID" value="XM_064847613.1"/>
</dbReference>
<evidence type="ECO:0000313" key="6">
    <source>
        <dbReference type="EMBL" id="KAK5049915.1"/>
    </source>
</evidence>
<gene>
    <name evidence="6" type="ORF">LTR84_004034</name>
</gene>
<dbReference type="Proteomes" id="UP001358417">
    <property type="component" value="Unassembled WGS sequence"/>
</dbReference>
<reference evidence="6 7" key="1">
    <citation type="submission" date="2023-08" db="EMBL/GenBank/DDBJ databases">
        <title>Black Yeasts Isolated from many extreme environments.</title>
        <authorList>
            <person name="Coleine C."/>
            <person name="Stajich J.E."/>
            <person name="Selbmann L."/>
        </authorList>
    </citation>
    <scope>NUCLEOTIDE SEQUENCE [LARGE SCALE GENOMIC DNA]</scope>
    <source>
        <strain evidence="6 7">CCFEE 5792</strain>
    </source>
</reference>
<organism evidence="6 7">
    <name type="scientific">Exophiala bonariae</name>
    <dbReference type="NCBI Taxonomy" id="1690606"/>
    <lineage>
        <taxon>Eukaryota</taxon>
        <taxon>Fungi</taxon>
        <taxon>Dikarya</taxon>
        <taxon>Ascomycota</taxon>
        <taxon>Pezizomycotina</taxon>
        <taxon>Eurotiomycetes</taxon>
        <taxon>Chaetothyriomycetidae</taxon>
        <taxon>Chaetothyriales</taxon>
        <taxon>Herpotrichiellaceae</taxon>
        <taxon>Exophiala</taxon>
    </lineage>
</organism>
<dbReference type="PANTHER" id="PTHR43400:SF7">
    <property type="entry name" value="FAD-DEPENDENT OXIDOREDUCTASE 2 FAD BINDING DOMAIN-CONTAINING PROTEIN"/>
    <property type="match status" value="1"/>
</dbReference>
<dbReference type="GO" id="GO:0016491">
    <property type="term" value="F:oxidoreductase activity"/>
    <property type="evidence" value="ECO:0007669"/>
    <property type="project" value="UniProtKB-KW"/>
</dbReference>
<dbReference type="InterPro" id="IPR050315">
    <property type="entry name" value="FAD-oxidoreductase_2"/>
</dbReference>
<dbReference type="InterPro" id="IPR003953">
    <property type="entry name" value="FAD-dep_OxRdtase_2_FAD-bd"/>
</dbReference>
<keyword evidence="3" id="KW-0274">FAD</keyword>
<evidence type="ECO:0000256" key="2">
    <source>
        <dbReference type="ARBA" id="ARBA00022630"/>
    </source>
</evidence>
<dbReference type="Gene3D" id="3.50.50.60">
    <property type="entry name" value="FAD/NAD(P)-binding domain"/>
    <property type="match status" value="1"/>
</dbReference>
<dbReference type="AlphaFoldDB" id="A0AAV9N527"/>
<proteinExistence type="predicted"/>
<evidence type="ECO:0000256" key="1">
    <source>
        <dbReference type="ARBA" id="ARBA00001974"/>
    </source>
</evidence>
<keyword evidence="2" id="KW-0285">Flavoprotein</keyword>
<dbReference type="GeneID" id="89972213"/>
<evidence type="ECO:0000256" key="3">
    <source>
        <dbReference type="ARBA" id="ARBA00022827"/>
    </source>
</evidence>
<dbReference type="SUPFAM" id="SSF56425">
    <property type="entry name" value="Succinate dehydrogenase/fumarate reductase flavoprotein, catalytic domain"/>
    <property type="match status" value="1"/>
</dbReference>
<name>A0AAV9N527_9EURO</name>
<protein>
    <recommendedName>
        <fullName evidence="5">FAD-dependent oxidoreductase 2 FAD-binding domain-containing protein</fullName>
    </recommendedName>
</protein>
<dbReference type="EMBL" id="JAVRRD010000018">
    <property type="protein sequence ID" value="KAK5049915.1"/>
    <property type="molecule type" value="Genomic_DNA"/>
</dbReference>
<accession>A0AAV9N527</accession>
<feature type="domain" description="FAD-dependent oxidoreductase 2 FAD-binding" evidence="5">
    <location>
        <begin position="74"/>
        <end position="395"/>
    </location>
</feature>
<comment type="cofactor">
    <cofactor evidence="1">
        <name>FAD</name>
        <dbReference type="ChEBI" id="CHEBI:57692"/>
    </cofactor>
</comment>
<dbReference type="InterPro" id="IPR027477">
    <property type="entry name" value="Succ_DH/fumarate_Rdtase_cat_sf"/>
</dbReference>
<dbReference type="Pfam" id="PF00890">
    <property type="entry name" value="FAD_binding_2"/>
    <property type="match status" value="1"/>
</dbReference>
<dbReference type="SUPFAM" id="SSF51905">
    <property type="entry name" value="FAD/NAD(P)-binding domain"/>
    <property type="match status" value="1"/>
</dbReference>
<dbReference type="InterPro" id="IPR036188">
    <property type="entry name" value="FAD/NAD-bd_sf"/>
</dbReference>
<dbReference type="PANTHER" id="PTHR43400">
    <property type="entry name" value="FUMARATE REDUCTASE"/>
    <property type="match status" value="1"/>
</dbReference>
<evidence type="ECO:0000313" key="7">
    <source>
        <dbReference type="Proteomes" id="UP001358417"/>
    </source>
</evidence>
<keyword evidence="7" id="KW-1185">Reference proteome</keyword>
<dbReference type="Gene3D" id="3.90.700.10">
    <property type="entry name" value="Succinate dehydrogenase/fumarate reductase flavoprotein, catalytic domain"/>
    <property type="match status" value="1"/>
</dbReference>
<sequence>MFWGPRDYESIRSWIPDGDADLQRAWLHDYSRAVEWMRQVGVPVSERFSPIMTIGVGYPIKIPYLHDLHRKRIEMSKNGSKVQLNTQVLRLLQEFPGLPGSRVIGAILRCAPSSEGAPQTYIEVTAKNVILATGGFQGSSEMRSRYIGSGTDTIFVRSNKGSVGDGLTIASQVGAGTSRGMGTFYGHLLAAPLRREDVDPEDFLSLAQYQSKHCLLLNEAGKRFVDESLGDEIVNQHLARQENRRGFLLFDDKTRRDHCLTALFPNAGDIDRLELARSRGCNVASASTIEGLVSLLEGLGIDGAQTHRTIKQYHQAVVRGEADISLAPQVGRGGTAPASLIGGQAPFFAMEVQPSITFTYGGIRIDEKGHALTPDNIVIPGLLAAGVDAGGFSNVGYAGGLALAFVTGFWAAREVSRDMGLPELSLPEVNPQDSDLVVTSHL</sequence>